<keyword evidence="3" id="KW-0732">Signal</keyword>
<dbReference type="Proteomes" id="UP000240883">
    <property type="component" value="Unassembled WGS sequence"/>
</dbReference>
<dbReference type="InterPro" id="IPR016187">
    <property type="entry name" value="CTDL_fold"/>
</dbReference>
<sequence length="642" mass="69229">MSNSLYTPAQAALDTVTEPWSEAFRTQRDVGLRVPINYLTAAATSLRTSCFSHNQYENTAFQRCFSNLLAVGFRRFIVDVYWDTGRSEWSLCPVQVPASESNSEVSPVAGLSSAAATISPDASGTAARRKRQDDVSSTVSGSASASSVGASPASSESSVPSLSAPGAPESTSIISYPTDYNMPLFQVGNYNCTSTMTLSYLTGILEGFVDETSTTTEARVTFLVLNLHAAAPMAAPNSPAQQPSPDQMPGEGHFLSDVVQGNLTDELYTPQELSNERSNLAKTWDDTSWDTRPMAGYYETFENSDGQTTTVNGWPTEAHMEFKEYFRLVAGIGTIDPQMASYDIGADQNILFGPDTINTYHETTLSPTGSLASGCLFDASNIDITATTNSSWAVSVTDVDIPPNPNVDEPIPIIANTTSCGLSPFLNTTLASTTADQNPLPYAAFVHSTLWSWAAGEPRNATSTHNGATGNRCAVMNTAADANAGRWRTADCNERHRAACHDPSSPYNWRLSRDPASYFSADTVCPPPFVFSAPHTALENAHLLAAIRADASAARADDVFLNLNSMQIKDCWVLSINGTCPYRPPTDSDRTRVVVVPTVAAVIIFVCAALTFFVKCAANRREDKRGRRRRMVGGWEYEGVPS</sequence>
<keyword evidence="14" id="KW-1185">Reference proteome</keyword>
<reference evidence="13 14" key="1">
    <citation type="journal article" date="2018" name="Front. Microbiol.">
        <title>Genome-Wide Analysis of Corynespora cassiicola Leaf Fall Disease Putative Effectors.</title>
        <authorList>
            <person name="Lopez D."/>
            <person name="Ribeiro S."/>
            <person name="Label P."/>
            <person name="Fumanal B."/>
            <person name="Venisse J.S."/>
            <person name="Kohler A."/>
            <person name="de Oliveira R.R."/>
            <person name="Labutti K."/>
            <person name="Lipzen A."/>
            <person name="Lail K."/>
            <person name="Bauer D."/>
            <person name="Ohm R.A."/>
            <person name="Barry K.W."/>
            <person name="Spatafora J."/>
            <person name="Grigoriev I.V."/>
            <person name="Martin F.M."/>
            <person name="Pujade-Renaud V."/>
        </authorList>
    </citation>
    <scope>NUCLEOTIDE SEQUENCE [LARGE SCALE GENOMIC DNA]</scope>
    <source>
        <strain evidence="13 14">Philippines</strain>
    </source>
</reference>
<evidence type="ECO:0000313" key="14">
    <source>
        <dbReference type="Proteomes" id="UP000240883"/>
    </source>
</evidence>
<keyword evidence="2 11" id="KW-0812">Transmembrane</keyword>
<evidence type="ECO:0000256" key="10">
    <source>
        <dbReference type="SAM" id="MobiDB-lite"/>
    </source>
</evidence>
<dbReference type="GO" id="GO:0016020">
    <property type="term" value="C:membrane"/>
    <property type="evidence" value="ECO:0007669"/>
    <property type="project" value="UniProtKB-SubCell"/>
</dbReference>
<feature type="domain" description="MTC6 partial TIM-barrel" evidence="12">
    <location>
        <begin position="23"/>
        <end position="434"/>
    </location>
</feature>
<comment type="subcellular location">
    <subcellularLocation>
        <location evidence="1">Membrane</location>
        <topology evidence="1">Single-pass type I membrane protein</topology>
    </subcellularLocation>
</comment>
<dbReference type="STRING" id="1448308.A0A2T2P0Z1"/>
<comment type="similarity">
    <text evidence="8">Belongs to the MTC6 family.</text>
</comment>
<evidence type="ECO:0000256" key="9">
    <source>
        <dbReference type="ARBA" id="ARBA00039865"/>
    </source>
</evidence>
<dbReference type="PANTHER" id="PTHR35518:SF2">
    <property type="entry name" value="MAINTENANCE OF TELOMERE CAPPING PROTEIN 6"/>
    <property type="match status" value="1"/>
</dbReference>
<dbReference type="InterPro" id="IPR051008">
    <property type="entry name" value="Telomere_Capping_Maintenance"/>
</dbReference>
<dbReference type="SUPFAM" id="SSF56436">
    <property type="entry name" value="C-type lectin-like"/>
    <property type="match status" value="1"/>
</dbReference>
<dbReference type="PANTHER" id="PTHR35518">
    <property type="entry name" value="MAINTENANCE OF TELOMOERE CAPPING"/>
    <property type="match status" value="1"/>
</dbReference>
<organism evidence="13 14">
    <name type="scientific">Corynespora cassiicola Philippines</name>
    <dbReference type="NCBI Taxonomy" id="1448308"/>
    <lineage>
        <taxon>Eukaryota</taxon>
        <taxon>Fungi</taxon>
        <taxon>Dikarya</taxon>
        <taxon>Ascomycota</taxon>
        <taxon>Pezizomycotina</taxon>
        <taxon>Dothideomycetes</taxon>
        <taxon>Pleosporomycetidae</taxon>
        <taxon>Pleosporales</taxon>
        <taxon>Corynesporascaceae</taxon>
        <taxon>Corynespora</taxon>
    </lineage>
</organism>
<dbReference type="Pfam" id="PF25506">
    <property type="entry name" value="TIM-barrel_MTC6"/>
    <property type="match status" value="1"/>
</dbReference>
<name>A0A2T2P0Z1_CORCC</name>
<evidence type="ECO:0000313" key="13">
    <source>
        <dbReference type="EMBL" id="PSN71350.1"/>
    </source>
</evidence>
<comment type="function">
    <text evidence="7">May be involved in telomere capping.</text>
</comment>
<evidence type="ECO:0000256" key="6">
    <source>
        <dbReference type="ARBA" id="ARBA00023180"/>
    </source>
</evidence>
<keyword evidence="6" id="KW-0325">Glycoprotein</keyword>
<evidence type="ECO:0000256" key="1">
    <source>
        <dbReference type="ARBA" id="ARBA00004479"/>
    </source>
</evidence>
<feature type="region of interest" description="Disordered" evidence="10">
    <location>
        <begin position="120"/>
        <end position="168"/>
    </location>
</feature>
<gene>
    <name evidence="13" type="ORF">BS50DRAFT_618385</name>
</gene>
<evidence type="ECO:0000256" key="4">
    <source>
        <dbReference type="ARBA" id="ARBA00022989"/>
    </source>
</evidence>
<feature type="compositionally biased region" description="Low complexity" evidence="10">
    <location>
        <begin position="136"/>
        <end position="166"/>
    </location>
</feature>
<dbReference type="InterPro" id="IPR016186">
    <property type="entry name" value="C-type_lectin-like/link_sf"/>
</dbReference>
<evidence type="ECO:0000256" key="3">
    <source>
        <dbReference type="ARBA" id="ARBA00022729"/>
    </source>
</evidence>
<dbReference type="OrthoDB" id="5573651at2759"/>
<keyword evidence="5 11" id="KW-0472">Membrane</keyword>
<evidence type="ECO:0000259" key="12">
    <source>
        <dbReference type="Pfam" id="PF25506"/>
    </source>
</evidence>
<keyword evidence="4 11" id="KW-1133">Transmembrane helix</keyword>
<evidence type="ECO:0000256" key="7">
    <source>
        <dbReference type="ARBA" id="ARBA00037703"/>
    </source>
</evidence>
<evidence type="ECO:0000256" key="5">
    <source>
        <dbReference type="ARBA" id="ARBA00023136"/>
    </source>
</evidence>
<protein>
    <recommendedName>
        <fullName evidence="9">Maintenance of telomere capping protein 6</fullName>
    </recommendedName>
</protein>
<feature type="transmembrane region" description="Helical" evidence="11">
    <location>
        <begin position="594"/>
        <end position="618"/>
    </location>
</feature>
<accession>A0A2T2P0Z1</accession>
<dbReference type="Gene3D" id="3.10.100.10">
    <property type="entry name" value="Mannose-Binding Protein A, subunit A"/>
    <property type="match status" value="1"/>
</dbReference>
<evidence type="ECO:0000256" key="11">
    <source>
        <dbReference type="SAM" id="Phobius"/>
    </source>
</evidence>
<dbReference type="AlphaFoldDB" id="A0A2T2P0Z1"/>
<proteinExistence type="inferred from homology"/>
<evidence type="ECO:0000256" key="2">
    <source>
        <dbReference type="ARBA" id="ARBA00022692"/>
    </source>
</evidence>
<evidence type="ECO:0000256" key="8">
    <source>
        <dbReference type="ARBA" id="ARBA00038159"/>
    </source>
</evidence>
<dbReference type="InterPro" id="IPR057530">
    <property type="entry name" value="TIM-barrel_MTC6"/>
</dbReference>
<dbReference type="EMBL" id="KZ678131">
    <property type="protein sequence ID" value="PSN71350.1"/>
    <property type="molecule type" value="Genomic_DNA"/>
</dbReference>